<evidence type="ECO:0000313" key="1">
    <source>
        <dbReference type="EMBL" id="KAA1262145.1"/>
    </source>
</evidence>
<organism evidence="1 2">
    <name type="scientific">Rubripirellula obstinata</name>
    <dbReference type="NCBI Taxonomy" id="406547"/>
    <lineage>
        <taxon>Bacteria</taxon>
        <taxon>Pseudomonadati</taxon>
        <taxon>Planctomycetota</taxon>
        <taxon>Planctomycetia</taxon>
        <taxon>Pirellulales</taxon>
        <taxon>Pirellulaceae</taxon>
        <taxon>Rubripirellula</taxon>
    </lineage>
</organism>
<keyword evidence="2" id="KW-1185">Reference proteome</keyword>
<gene>
    <name evidence="1" type="ORF">LF1_47070</name>
</gene>
<name>A0A5B1CQ93_9BACT</name>
<sequence>MFFCATDRRFILFGLAPDGVYQADRVTSVAGALLPHRFTLTTHPPLADRSAVYSLLHFP</sequence>
<reference evidence="1 2" key="1">
    <citation type="submission" date="2019-08" db="EMBL/GenBank/DDBJ databases">
        <title>Deep-cultivation of Planctomycetes and their phenomic and genomic characterization uncovers novel biology.</title>
        <authorList>
            <person name="Wiegand S."/>
            <person name="Jogler M."/>
            <person name="Boedeker C."/>
            <person name="Pinto D."/>
            <person name="Vollmers J."/>
            <person name="Rivas-Marin E."/>
            <person name="Kohn T."/>
            <person name="Peeters S.H."/>
            <person name="Heuer A."/>
            <person name="Rast P."/>
            <person name="Oberbeckmann S."/>
            <person name="Bunk B."/>
            <person name="Jeske O."/>
            <person name="Meyerdierks A."/>
            <person name="Storesund J.E."/>
            <person name="Kallscheuer N."/>
            <person name="Luecker S."/>
            <person name="Lage O.M."/>
            <person name="Pohl T."/>
            <person name="Merkel B.J."/>
            <person name="Hornburger P."/>
            <person name="Mueller R.-W."/>
            <person name="Bruemmer F."/>
            <person name="Labrenz M."/>
            <person name="Spormann A.M."/>
            <person name="Op Den Camp H."/>
            <person name="Overmann J."/>
            <person name="Amann R."/>
            <person name="Jetten M.S.M."/>
            <person name="Mascher T."/>
            <person name="Medema M.H."/>
            <person name="Devos D.P."/>
            <person name="Kaster A.-K."/>
            <person name="Ovreas L."/>
            <person name="Rohde M."/>
            <person name="Galperin M.Y."/>
            <person name="Jogler C."/>
        </authorList>
    </citation>
    <scope>NUCLEOTIDE SEQUENCE [LARGE SCALE GENOMIC DNA]</scope>
    <source>
        <strain evidence="1 2">LF1</strain>
    </source>
</reference>
<proteinExistence type="predicted"/>
<comment type="caution">
    <text evidence="1">The sequence shown here is derived from an EMBL/GenBank/DDBJ whole genome shotgun (WGS) entry which is preliminary data.</text>
</comment>
<accession>A0A5B1CQ93</accession>
<dbReference type="AntiFam" id="ANF00041">
    <property type="entry name" value="Antisense to RNaseP"/>
</dbReference>
<evidence type="ECO:0000313" key="2">
    <source>
        <dbReference type="Proteomes" id="UP000322699"/>
    </source>
</evidence>
<dbReference type="AlphaFoldDB" id="A0A5B1CQ93"/>
<dbReference type="Proteomes" id="UP000322699">
    <property type="component" value="Unassembled WGS sequence"/>
</dbReference>
<dbReference type="EMBL" id="VRLW01000001">
    <property type="protein sequence ID" value="KAA1262145.1"/>
    <property type="molecule type" value="Genomic_DNA"/>
</dbReference>
<protein>
    <submittedName>
        <fullName evidence="1">Uncharacterized protein</fullName>
    </submittedName>
</protein>